<dbReference type="InterPro" id="IPR006073">
    <property type="entry name" value="GTP-bd"/>
</dbReference>
<feature type="binding site" evidence="7">
    <location>
        <begin position="323"/>
        <end position="326"/>
    </location>
    <ligand>
        <name>GTP</name>
        <dbReference type="ChEBI" id="CHEBI:37565"/>
    </ligand>
</feature>
<dbReference type="PROSITE" id="PS51705">
    <property type="entry name" value="G_HFLX"/>
    <property type="match status" value="1"/>
</dbReference>
<name>S0FSE2_RUMCE</name>
<dbReference type="Pfam" id="PF16360">
    <property type="entry name" value="GTP-bdg_M"/>
    <property type="match status" value="1"/>
</dbReference>
<evidence type="ECO:0000256" key="7">
    <source>
        <dbReference type="PIRSR" id="PIRSR006809-1"/>
    </source>
</evidence>
<keyword evidence="12" id="KW-1185">Reference proteome</keyword>
<dbReference type="SUPFAM" id="SSF52540">
    <property type="entry name" value="P-loop containing nucleoside triphosphate hydrolases"/>
    <property type="match status" value="1"/>
</dbReference>
<keyword evidence="3 6" id="KW-0547">Nucleotide-binding</keyword>
<dbReference type="InterPro" id="IPR025121">
    <property type="entry name" value="GTPase_HflX_N"/>
</dbReference>
<proteinExistence type="inferred from homology"/>
<dbReference type="Pfam" id="PF13167">
    <property type="entry name" value="GTP-bdg_N"/>
    <property type="match status" value="1"/>
</dbReference>
<evidence type="ECO:0000256" key="6">
    <source>
        <dbReference type="HAMAP-Rule" id="MF_00900"/>
    </source>
</evidence>
<dbReference type="PATRIC" id="fig|1195236.3.peg.3018"/>
<organism evidence="11 12">
    <name type="scientific">Ruminiclostridium cellobioparum subsp. termitidis CT1112</name>
    <dbReference type="NCBI Taxonomy" id="1195236"/>
    <lineage>
        <taxon>Bacteria</taxon>
        <taxon>Bacillati</taxon>
        <taxon>Bacillota</taxon>
        <taxon>Clostridia</taxon>
        <taxon>Eubacteriales</taxon>
        <taxon>Oscillospiraceae</taxon>
        <taxon>Ruminiclostridium</taxon>
    </lineage>
</organism>
<feature type="binding site" evidence="7">
    <location>
        <begin position="343"/>
        <end position="345"/>
    </location>
    <ligand>
        <name>GTP</name>
        <dbReference type="ChEBI" id="CHEBI:37565"/>
    </ligand>
</feature>
<dbReference type="Gene3D" id="3.40.50.11060">
    <property type="entry name" value="GTPase HflX, N-terminal domain"/>
    <property type="match status" value="1"/>
</dbReference>
<keyword evidence="9" id="KW-0175">Coiled coil</keyword>
<dbReference type="CDD" id="cd01878">
    <property type="entry name" value="HflX"/>
    <property type="match status" value="1"/>
</dbReference>
<dbReference type="NCBIfam" id="TIGR03156">
    <property type="entry name" value="GTP_HflX"/>
    <property type="match status" value="1"/>
</dbReference>
<feature type="coiled-coil region" evidence="9">
    <location>
        <begin position="156"/>
        <end position="190"/>
    </location>
</feature>
<keyword evidence="1 6" id="KW-0963">Cytoplasm</keyword>
<evidence type="ECO:0000256" key="1">
    <source>
        <dbReference type="ARBA" id="ARBA00022490"/>
    </source>
</evidence>
<feature type="binding site" evidence="8">
    <location>
        <position position="210"/>
    </location>
    <ligand>
        <name>Mg(2+)</name>
        <dbReference type="ChEBI" id="CHEBI:18420"/>
    </ligand>
</feature>
<dbReference type="FunFam" id="3.40.50.11060:FF:000001">
    <property type="entry name" value="GTPase HflX"/>
    <property type="match status" value="1"/>
</dbReference>
<dbReference type="InterPro" id="IPR016496">
    <property type="entry name" value="GTPase_HflX"/>
</dbReference>
<evidence type="ECO:0000256" key="8">
    <source>
        <dbReference type="PIRSR" id="PIRSR006809-2"/>
    </source>
</evidence>
<dbReference type="PRINTS" id="PR00326">
    <property type="entry name" value="GTP1OBG"/>
</dbReference>
<comment type="cofactor">
    <cofactor evidence="8">
        <name>Mg(2+)</name>
        <dbReference type="ChEBI" id="CHEBI:18420"/>
    </cofactor>
</comment>
<comment type="subunit">
    <text evidence="6">Monomer. Associates with the 50S ribosomal subunit.</text>
</comment>
<protein>
    <recommendedName>
        <fullName evidence="6">GTPase HflX</fullName>
    </recommendedName>
    <alternativeName>
        <fullName evidence="6">GTP-binding protein HflX</fullName>
    </alternativeName>
</protein>
<comment type="function">
    <text evidence="6">GTPase that associates with the 50S ribosomal subunit and may have a role during protein synthesis or ribosome biogenesis.</text>
</comment>
<dbReference type="GO" id="GO:0046872">
    <property type="term" value="F:metal ion binding"/>
    <property type="evidence" value="ECO:0007669"/>
    <property type="project" value="UniProtKB-KW"/>
</dbReference>
<sequence>MIQKQRALLVGININNQTFFKDSMEELKNLAAACELEIAGVVEQNLKAVNTAYHIGSGKVKEVRLLIDEVKADVVVFSNELTPSQLRNLEDSLEREVIDRTMLIIEIFAKRAKTREAKLQVEVARLKFMLPRLEGLNDNLSRQGGGSGLRNRGSGETKLELDKRRIESKIAELSKELELLVNERNTQRSKRNKAGLPSVALVGYTNAGKSTLMNALVEVYQKNADKKVFEKDMLFATLETSVRNITLPDKKAFLLSDTVGFISKLPHELVKAFRSTLEEVRTADLLLHVVDSSNPNFVQQINVTNETLKQIGADKIPTILVFNKADLTDVTIPCIEDGKVYISAKKDSGIEELVGLIGKEVFTQYMEYKMLVPYDRGNIVAYFNENADVKAVSYEKDGTLLTVECRVSDYKRFEEFAFKG</sequence>
<dbReference type="RefSeq" id="WP_004626488.1">
    <property type="nucleotide sequence ID" value="NZ_AORV01000038.1"/>
</dbReference>
<dbReference type="InterPro" id="IPR030394">
    <property type="entry name" value="G_HFLX_dom"/>
</dbReference>
<dbReference type="Gene3D" id="6.10.250.2860">
    <property type="match status" value="1"/>
</dbReference>
<reference evidence="11 12" key="1">
    <citation type="journal article" date="2013" name="Genome Announc.">
        <title>Draft Genome Sequence of the Cellulolytic, Mesophilic, Anaerobic Bacterium Clostridium termitidis Strain CT1112 (DSM 5398).</title>
        <authorList>
            <person name="Lal S."/>
            <person name="Ramachandran U."/>
            <person name="Zhang X."/>
            <person name="Munir R."/>
            <person name="Sparling R."/>
            <person name="Levin D.B."/>
        </authorList>
    </citation>
    <scope>NUCLEOTIDE SEQUENCE [LARGE SCALE GENOMIC DNA]</scope>
    <source>
        <strain evidence="11 12">CT1112</strain>
    </source>
</reference>
<evidence type="ECO:0000313" key="11">
    <source>
        <dbReference type="EMBL" id="EMS71398.1"/>
    </source>
</evidence>
<evidence type="ECO:0000313" key="12">
    <source>
        <dbReference type="Proteomes" id="UP000014155"/>
    </source>
</evidence>
<dbReference type="PANTHER" id="PTHR10229">
    <property type="entry name" value="GTP-BINDING PROTEIN HFLX"/>
    <property type="match status" value="1"/>
</dbReference>
<comment type="caution">
    <text evidence="11">The sequence shown here is derived from an EMBL/GenBank/DDBJ whole genome shotgun (WGS) entry which is preliminary data.</text>
</comment>
<dbReference type="GO" id="GO:0005737">
    <property type="term" value="C:cytoplasm"/>
    <property type="evidence" value="ECO:0007669"/>
    <property type="project" value="UniProtKB-SubCell"/>
</dbReference>
<comment type="similarity">
    <text evidence="6">Belongs to the TRAFAC class OBG-HflX-like GTPase superfamily. HflX GTPase family.</text>
</comment>
<feature type="binding site" evidence="7">
    <location>
        <begin position="203"/>
        <end position="210"/>
    </location>
    <ligand>
        <name>GTP</name>
        <dbReference type="ChEBI" id="CHEBI:37565"/>
    </ligand>
</feature>
<dbReference type="GO" id="GO:0005525">
    <property type="term" value="F:GTP binding"/>
    <property type="evidence" value="ECO:0007669"/>
    <property type="project" value="UniProtKB-UniRule"/>
</dbReference>
<dbReference type="AlphaFoldDB" id="S0FSE2"/>
<dbReference type="HAMAP" id="MF_00900">
    <property type="entry name" value="GTPase_HflX"/>
    <property type="match status" value="1"/>
</dbReference>
<comment type="subcellular location">
    <subcellularLocation>
        <location evidence="6">Cytoplasm</location>
    </subcellularLocation>
    <text evidence="6">May associate with membranes.</text>
</comment>
<evidence type="ECO:0000256" key="3">
    <source>
        <dbReference type="ARBA" id="ARBA00022741"/>
    </source>
</evidence>
<dbReference type="Gene3D" id="3.40.50.300">
    <property type="entry name" value="P-loop containing nucleotide triphosphate hydrolases"/>
    <property type="match status" value="1"/>
</dbReference>
<evidence type="ECO:0000256" key="5">
    <source>
        <dbReference type="ARBA" id="ARBA00023134"/>
    </source>
</evidence>
<evidence type="ECO:0000256" key="9">
    <source>
        <dbReference type="SAM" id="Coils"/>
    </source>
</evidence>
<feature type="binding site" evidence="7">
    <location>
        <begin position="257"/>
        <end position="260"/>
    </location>
    <ligand>
        <name>GTP</name>
        <dbReference type="ChEBI" id="CHEBI:37565"/>
    </ligand>
</feature>
<dbReference type="InterPro" id="IPR027417">
    <property type="entry name" value="P-loop_NTPase"/>
</dbReference>
<dbReference type="InterPro" id="IPR032305">
    <property type="entry name" value="GTP-bd_M"/>
</dbReference>
<dbReference type="PANTHER" id="PTHR10229:SF4">
    <property type="entry name" value="GTPASE HFLX"/>
    <property type="match status" value="1"/>
</dbReference>
<dbReference type="FunFam" id="3.40.50.300:FF:001198">
    <property type="entry name" value="GTPase HflX"/>
    <property type="match status" value="1"/>
</dbReference>
<dbReference type="STRING" id="1195236.CTER_2698"/>
<dbReference type="Pfam" id="PF01926">
    <property type="entry name" value="MMR_HSR1"/>
    <property type="match status" value="1"/>
</dbReference>
<accession>S0FSE2</accession>
<feature type="domain" description="Hflx-type G" evidence="10">
    <location>
        <begin position="197"/>
        <end position="365"/>
    </location>
</feature>
<dbReference type="GO" id="GO:0043022">
    <property type="term" value="F:ribosome binding"/>
    <property type="evidence" value="ECO:0007669"/>
    <property type="project" value="TreeGrafter"/>
</dbReference>
<keyword evidence="4 8" id="KW-0460">Magnesium</keyword>
<evidence type="ECO:0000259" key="10">
    <source>
        <dbReference type="PROSITE" id="PS51705"/>
    </source>
</evidence>
<feature type="binding site" evidence="8">
    <location>
        <position position="237"/>
    </location>
    <ligand>
        <name>Mg(2+)</name>
        <dbReference type="ChEBI" id="CHEBI:18420"/>
    </ligand>
</feature>
<dbReference type="InterPro" id="IPR042108">
    <property type="entry name" value="GTPase_HflX_N_sf"/>
</dbReference>
<gene>
    <name evidence="6" type="primary">hflX</name>
    <name evidence="11" type="ORF">CTER_2698</name>
</gene>
<dbReference type="EMBL" id="AORV01000038">
    <property type="protein sequence ID" value="EMS71398.1"/>
    <property type="molecule type" value="Genomic_DNA"/>
</dbReference>
<evidence type="ECO:0000256" key="4">
    <source>
        <dbReference type="ARBA" id="ARBA00022842"/>
    </source>
</evidence>
<dbReference type="eggNOG" id="COG2262">
    <property type="taxonomic scope" value="Bacteria"/>
</dbReference>
<evidence type="ECO:0000256" key="2">
    <source>
        <dbReference type="ARBA" id="ARBA00022723"/>
    </source>
</evidence>
<dbReference type="PIRSF" id="PIRSF006809">
    <property type="entry name" value="GTP-binding_hflX_prd"/>
    <property type="match status" value="1"/>
</dbReference>
<dbReference type="Proteomes" id="UP000014155">
    <property type="component" value="Unassembled WGS sequence"/>
</dbReference>
<keyword evidence="2 8" id="KW-0479">Metal-binding</keyword>
<keyword evidence="5 6" id="KW-0342">GTP-binding</keyword>
<dbReference type="GO" id="GO:0003924">
    <property type="term" value="F:GTPase activity"/>
    <property type="evidence" value="ECO:0007669"/>
    <property type="project" value="UniProtKB-UniRule"/>
</dbReference>